<feature type="region of interest" description="Disordered" evidence="1">
    <location>
        <begin position="1"/>
        <end position="22"/>
    </location>
</feature>
<dbReference type="Gene3D" id="3.10.10.10">
    <property type="entry name" value="HIV Type 1 Reverse Transcriptase, subunit A, domain 1"/>
    <property type="match status" value="1"/>
</dbReference>
<dbReference type="EMBL" id="KQ485731">
    <property type="protein sequence ID" value="KYP31710.1"/>
    <property type="molecule type" value="Genomic_DNA"/>
</dbReference>
<evidence type="ECO:0000313" key="3">
    <source>
        <dbReference type="Proteomes" id="UP000075243"/>
    </source>
</evidence>
<name>A0A151QN29_CAJCA</name>
<dbReference type="InterPro" id="IPR043502">
    <property type="entry name" value="DNA/RNA_pol_sf"/>
</dbReference>
<sequence length="152" mass="17534">MEKKFEEEKKVEKKNLPSLEKEEEKVIELEGSVPSKEVVPISQFSINHSIQQCLLVEQPLHLLYVKETLVATSFELESLPKGVQTLLKEFDDLFSKEVPGGFPSLRGIEHQIDLVPRASLPNRPAYRTNPHEMKEIETHVENLMKKGWFKRA</sequence>
<reference evidence="2" key="1">
    <citation type="journal article" date="2012" name="Nat. Biotechnol.">
        <title>Draft genome sequence of pigeonpea (Cajanus cajan), an orphan legume crop of resource-poor farmers.</title>
        <authorList>
            <person name="Varshney R.K."/>
            <person name="Chen W."/>
            <person name="Li Y."/>
            <person name="Bharti A.K."/>
            <person name="Saxena R.K."/>
            <person name="Schlueter J.A."/>
            <person name="Donoghue M.T."/>
            <person name="Azam S."/>
            <person name="Fan G."/>
            <person name="Whaley A.M."/>
            <person name="Farmer A.D."/>
            <person name="Sheridan J."/>
            <person name="Iwata A."/>
            <person name="Tuteja R."/>
            <person name="Penmetsa R.V."/>
            <person name="Wu W."/>
            <person name="Upadhyaya H.D."/>
            <person name="Yang S.P."/>
            <person name="Shah T."/>
            <person name="Saxena K.B."/>
            <person name="Michael T."/>
            <person name="McCombie W.R."/>
            <person name="Yang B."/>
            <person name="Zhang G."/>
            <person name="Yang H."/>
            <person name="Wang J."/>
            <person name="Spillane C."/>
            <person name="Cook D.R."/>
            <person name="May G.D."/>
            <person name="Xu X."/>
            <person name="Jackson S.A."/>
        </authorList>
    </citation>
    <scope>NUCLEOTIDE SEQUENCE [LARGE SCALE GENOMIC DNA]</scope>
</reference>
<gene>
    <name evidence="2" type="ORF">KK1_047825</name>
</gene>
<evidence type="ECO:0008006" key="4">
    <source>
        <dbReference type="Google" id="ProtNLM"/>
    </source>
</evidence>
<accession>A0A151QN29</accession>
<evidence type="ECO:0000313" key="2">
    <source>
        <dbReference type="EMBL" id="KYP31710.1"/>
    </source>
</evidence>
<organism evidence="2 3">
    <name type="scientific">Cajanus cajan</name>
    <name type="common">Pigeon pea</name>
    <name type="synonym">Cajanus indicus</name>
    <dbReference type="NCBI Taxonomy" id="3821"/>
    <lineage>
        <taxon>Eukaryota</taxon>
        <taxon>Viridiplantae</taxon>
        <taxon>Streptophyta</taxon>
        <taxon>Embryophyta</taxon>
        <taxon>Tracheophyta</taxon>
        <taxon>Spermatophyta</taxon>
        <taxon>Magnoliopsida</taxon>
        <taxon>eudicotyledons</taxon>
        <taxon>Gunneridae</taxon>
        <taxon>Pentapetalae</taxon>
        <taxon>rosids</taxon>
        <taxon>fabids</taxon>
        <taxon>Fabales</taxon>
        <taxon>Fabaceae</taxon>
        <taxon>Papilionoideae</taxon>
        <taxon>50 kb inversion clade</taxon>
        <taxon>NPAAA clade</taxon>
        <taxon>indigoferoid/millettioid clade</taxon>
        <taxon>Phaseoleae</taxon>
        <taxon>Cajanus</taxon>
    </lineage>
</organism>
<keyword evidence="3" id="KW-1185">Reference proteome</keyword>
<evidence type="ECO:0000256" key="1">
    <source>
        <dbReference type="SAM" id="MobiDB-lite"/>
    </source>
</evidence>
<dbReference type="AlphaFoldDB" id="A0A151QN29"/>
<protein>
    <recommendedName>
        <fullName evidence="4">Transposon Ty3-I Gag-Pol polyprotein</fullName>
    </recommendedName>
</protein>
<dbReference type="PANTHER" id="PTHR35046:SF9">
    <property type="entry name" value="RNA-DIRECTED DNA POLYMERASE"/>
    <property type="match status" value="1"/>
</dbReference>
<dbReference type="Proteomes" id="UP000075243">
    <property type="component" value="Unassembled WGS sequence"/>
</dbReference>
<dbReference type="Gramene" id="C.cajan_48547.t">
    <property type="protein sequence ID" value="C.cajan_48547.t.cds1"/>
    <property type="gene ID" value="C.cajan_48547"/>
</dbReference>
<dbReference type="SUPFAM" id="SSF56672">
    <property type="entry name" value="DNA/RNA polymerases"/>
    <property type="match status" value="1"/>
</dbReference>
<dbReference type="PANTHER" id="PTHR35046">
    <property type="entry name" value="ZINC KNUCKLE (CCHC-TYPE) FAMILY PROTEIN"/>
    <property type="match status" value="1"/>
</dbReference>
<proteinExistence type="predicted"/>